<feature type="compositionally biased region" description="Polar residues" evidence="1">
    <location>
        <begin position="27"/>
        <end position="36"/>
    </location>
</feature>
<dbReference type="SUPFAM" id="SSF56112">
    <property type="entry name" value="Protein kinase-like (PK-like)"/>
    <property type="match status" value="1"/>
</dbReference>
<protein>
    <recommendedName>
        <fullName evidence="2">Protein kinase domain-containing protein</fullName>
    </recommendedName>
</protein>
<accession>A0A9Q1QT14</accession>
<comment type="caution">
    <text evidence="3">The sequence shown here is derived from an EMBL/GenBank/DDBJ whole genome shotgun (WGS) entry which is preliminary data.</text>
</comment>
<gene>
    <name evidence="3" type="ORF">K7X08_029595</name>
</gene>
<dbReference type="Gene3D" id="1.10.510.10">
    <property type="entry name" value="Transferase(Phosphotransferase) domain 1"/>
    <property type="match status" value="1"/>
</dbReference>
<proteinExistence type="predicted"/>
<dbReference type="Gene3D" id="3.30.200.20">
    <property type="entry name" value="Phosphorylase Kinase, domain 1"/>
    <property type="match status" value="1"/>
</dbReference>
<evidence type="ECO:0000313" key="4">
    <source>
        <dbReference type="Proteomes" id="UP001152561"/>
    </source>
</evidence>
<dbReference type="PANTHER" id="PTHR44329:SF11">
    <property type="entry name" value="OS09G0443600 PROTEIN"/>
    <property type="match status" value="1"/>
</dbReference>
<dbReference type="PANTHER" id="PTHR44329">
    <property type="entry name" value="SERINE/THREONINE-PROTEIN KINASE TNNI3K-RELATED"/>
    <property type="match status" value="1"/>
</dbReference>
<name>A0A9Q1QT14_9SOLA</name>
<dbReference type="Proteomes" id="UP001152561">
    <property type="component" value="Unassembled WGS sequence"/>
</dbReference>
<dbReference type="EMBL" id="JAJAGQ010000024">
    <property type="protein sequence ID" value="KAJ8527118.1"/>
    <property type="molecule type" value="Genomic_DNA"/>
</dbReference>
<dbReference type="InterPro" id="IPR011009">
    <property type="entry name" value="Kinase-like_dom_sf"/>
</dbReference>
<evidence type="ECO:0000313" key="3">
    <source>
        <dbReference type="EMBL" id="KAJ8527118.1"/>
    </source>
</evidence>
<sequence>MNGTIPDKAQKGRGKGSPCSRVVGKSSPATQSSVTSGGALVKSNVGGWCKGLGDCLILGPKVSRNIKLVQAPQYHHLQKEKMEEIEKESEQKEMKSMYKLRLERTQNYLRYCLQVAQDNGFLDLIINNKEKEEEFSTTSAMIHASASPKTPPQQQPHSDITYLIHQAKLNGWYIEPHEIEVEEEVAQGSTAHIYRGRWRGFQVAVKCVFPEFFLCNDNGVSFFAQEVETLSRQRHRFVLQLMGACLDPPHHGWIVTELLSMTLKDWLHGPGKRRKQRAIPLPSFKERLGKAMEIAQGMQYLHEHKPMVIHRDLKPSNIFLDDSMHVRIADFGHARFLNDEEKALTGETGTYVYMAPEVIRSEPYDEKSDIYSFGIILNELVTGEYPYIETNYGPSKIALEVTEKGLRPELPERDERLEELIQLIQLSYLERTPQYWHPNHSVVVKEIENMNKMKMALYFNHTMNFQNFGEKNRRRTELILEMKKMFDELNINYDLLPQEVHLVEQRAASR</sequence>
<dbReference type="SMART" id="SM00220">
    <property type="entry name" value="S_TKc"/>
    <property type="match status" value="1"/>
</dbReference>
<dbReference type="InterPro" id="IPR008271">
    <property type="entry name" value="Ser/Thr_kinase_AS"/>
</dbReference>
<dbReference type="GO" id="GO:0004674">
    <property type="term" value="F:protein serine/threonine kinase activity"/>
    <property type="evidence" value="ECO:0007669"/>
    <property type="project" value="TreeGrafter"/>
</dbReference>
<dbReference type="InterPro" id="IPR000719">
    <property type="entry name" value="Prot_kinase_dom"/>
</dbReference>
<organism evidence="3 4">
    <name type="scientific">Anisodus acutangulus</name>
    <dbReference type="NCBI Taxonomy" id="402998"/>
    <lineage>
        <taxon>Eukaryota</taxon>
        <taxon>Viridiplantae</taxon>
        <taxon>Streptophyta</taxon>
        <taxon>Embryophyta</taxon>
        <taxon>Tracheophyta</taxon>
        <taxon>Spermatophyta</taxon>
        <taxon>Magnoliopsida</taxon>
        <taxon>eudicotyledons</taxon>
        <taxon>Gunneridae</taxon>
        <taxon>Pentapetalae</taxon>
        <taxon>asterids</taxon>
        <taxon>lamiids</taxon>
        <taxon>Solanales</taxon>
        <taxon>Solanaceae</taxon>
        <taxon>Solanoideae</taxon>
        <taxon>Hyoscyameae</taxon>
        <taxon>Anisodus</taxon>
    </lineage>
</organism>
<feature type="region of interest" description="Disordered" evidence="1">
    <location>
        <begin position="1"/>
        <end position="37"/>
    </location>
</feature>
<keyword evidence="4" id="KW-1185">Reference proteome</keyword>
<dbReference type="OrthoDB" id="10261027at2759"/>
<reference evidence="4" key="1">
    <citation type="journal article" date="2023" name="Proc. Natl. Acad. Sci. U.S.A.">
        <title>Genomic and structural basis for evolution of tropane alkaloid biosynthesis.</title>
        <authorList>
            <person name="Wanga Y.-J."/>
            <person name="Taina T."/>
            <person name="Yua J.-Y."/>
            <person name="Lia J."/>
            <person name="Xua B."/>
            <person name="Chenc J."/>
            <person name="D'Auriad J.C."/>
            <person name="Huanga J.-P."/>
            <person name="Huanga S.-X."/>
        </authorList>
    </citation>
    <scope>NUCLEOTIDE SEQUENCE [LARGE SCALE GENOMIC DNA]</scope>
    <source>
        <strain evidence="4">cv. KIB-2019</strain>
    </source>
</reference>
<dbReference type="GO" id="GO:0005524">
    <property type="term" value="F:ATP binding"/>
    <property type="evidence" value="ECO:0007669"/>
    <property type="project" value="InterPro"/>
</dbReference>
<dbReference type="PROSITE" id="PS50011">
    <property type="entry name" value="PROTEIN_KINASE_DOM"/>
    <property type="match status" value="1"/>
</dbReference>
<evidence type="ECO:0000256" key="1">
    <source>
        <dbReference type="SAM" id="MobiDB-lite"/>
    </source>
</evidence>
<feature type="domain" description="Protein kinase" evidence="2">
    <location>
        <begin position="179"/>
        <end position="443"/>
    </location>
</feature>
<dbReference type="InterPro" id="IPR051681">
    <property type="entry name" value="Ser/Thr_Kinases-Pseudokinases"/>
</dbReference>
<evidence type="ECO:0000259" key="2">
    <source>
        <dbReference type="PROSITE" id="PS50011"/>
    </source>
</evidence>
<dbReference type="AlphaFoldDB" id="A0A9Q1QT14"/>
<dbReference type="PROSITE" id="PS00108">
    <property type="entry name" value="PROTEIN_KINASE_ST"/>
    <property type="match status" value="1"/>
</dbReference>
<dbReference type="Pfam" id="PF00069">
    <property type="entry name" value="Pkinase"/>
    <property type="match status" value="1"/>
</dbReference>